<protein>
    <submittedName>
        <fullName evidence="6">Uncharacterized protein</fullName>
    </submittedName>
</protein>
<dbReference type="PANTHER" id="PTHR12705:SF0">
    <property type="entry name" value="ORIGIN RECOGNITION COMPLEX SUBUNIT 5"/>
    <property type="match status" value="1"/>
</dbReference>
<reference evidence="6 7" key="1">
    <citation type="submission" date="2009-11" db="EMBL/GenBank/DDBJ databases">
        <title>Annotation of Allomyces macrogynus ATCC 38327.</title>
        <authorList>
            <consortium name="The Broad Institute Genome Sequencing Platform"/>
            <person name="Russ C."/>
            <person name="Cuomo C."/>
            <person name="Burger G."/>
            <person name="Gray M.W."/>
            <person name="Holland P.W.H."/>
            <person name="King N."/>
            <person name="Lang F.B.F."/>
            <person name="Roger A.J."/>
            <person name="Ruiz-Trillo I."/>
            <person name="Young S.K."/>
            <person name="Zeng Q."/>
            <person name="Gargeya S."/>
            <person name="Fitzgerald M."/>
            <person name="Haas B."/>
            <person name="Abouelleil A."/>
            <person name="Alvarado L."/>
            <person name="Arachchi H.M."/>
            <person name="Berlin A."/>
            <person name="Chapman S.B."/>
            <person name="Gearin G."/>
            <person name="Goldberg J."/>
            <person name="Griggs A."/>
            <person name="Gujja S."/>
            <person name="Hansen M."/>
            <person name="Heiman D."/>
            <person name="Howarth C."/>
            <person name="Larimer J."/>
            <person name="Lui A."/>
            <person name="MacDonald P.J.P."/>
            <person name="McCowen C."/>
            <person name="Montmayeur A."/>
            <person name="Murphy C."/>
            <person name="Neiman D."/>
            <person name="Pearson M."/>
            <person name="Priest M."/>
            <person name="Roberts A."/>
            <person name="Saif S."/>
            <person name="Shea T."/>
            <person name="Sisk P."/>
            <person name="Stolte C."/>
            <person name="Sykes S."/>
            <person name="Wortman J."/>
            <person name="Nusbaum C."/>
            <person name="Birren B."/>
        </authorList>
    </citation>
    <scope>NUCLEOTIDE SEQUENCE [LARGE SCALE GENOMIC DNA]</scope>
    <source>
        <strain evidence="6 7">ATCC 38327</strain>
    </source>
</reference>
<keyword evidence="2" id="KW-0547">Nucleotide-binding</keyword>
<keyword evidence="3" id="KW-0067">ATP-binding</keyword>
<dbReference type="PANTHER" id="PTHR12705">
    <property type="entry name" value="ORIGIN RECOGNITION COMPLEX SUBUNIT 5"/>
    <property type="match status" value="1"/>
</dbReference>
<proteinExistence type="inferred from homology"/>
<dbReference type="Pfam" id="PF14630">
    <property type="entry name" value="ORC5_C"/>
    <property type="match status" value="1"/>
</dbReference>
<dbReference type="EMBL" id="GG745331">
    <property type="protein sequence ID" value="KNE57351.1"/>
    <property type="molecule type" value="Genomic_DNA"/>
</dbReference>
<evidence type="ECO:0000313" key="7">
    <source>
        <dbReference type="Proteomes" id="UP000054350"/>
    </source>
</evidence>
<dbReference type="GO" id="GO:0003688">
    <property type="term" value="F:DNA replication origin binding"/>
    <property type="evidence" value="ECO:0007669"/>
    <property type="project" value="TreeGrafter"/>
</dbReference>
<dbReference type="InterPro" id="IPR027417">
    <property type="entry name" value="P-loop_NTPase"/>
</dbReference>
<dbReference type="Gene3D" id="3.40.50.300">
    <property type="entry name" value="P-loop containing nucleotide triphosphate hydrolases"/>
    <property type="match status" value="1"/>
</dbReference>
<dbReference type="Proteomes" id="UP000054350">
    <property type="component" value="Unassembled WGS sequence"/>
</dbReference>
<organism evidence="6 7">
    <name type="scientific">Allomyces macrogynus (strain ATCC 38327)</name>
    <name type="common">Allomyces javanicus var. macrogynus</name>
    <dbReference type="NCBI Taxonomy" id="578462"/>
    <lineage>
        <taxon>Eukaryota</taxon>
        <taxon>Fungi</taxon>
        <taxon>Fungi incertae sedis</taxon>
        <taxon>Blastocladiomycota</taxon>
        <taxon>Blastocladiomycetes</taxon>
        <taxon>Blastocladiales</taxon>
        <taxon>Blastocladiaceae</taxon>
        <taxon>Allomyces</taxon>
    </lineage>
</organism>
<evidence type="ECO:0000256" key="3">
    <source>
        <dbReference type="ARBA" id="ARBA00022840"/>
    </source>
</evidence>
<accession>A0A0L0S4K6</accession>
<dbReference type="Pfam" id="PF13191">
    <property type="entry name" value="AAA_16"/>
    <property type="match status" value="1"/>
</dbReference>
<dbReference type="InterPro" id="IPR020796">
    <property type="entry name" value="ORC5"/>
</dbReference>
<dbReference type="InterPro" id="IPR047088">
    <property type="entry name" value="ORC5_C"/>
</dbReference>
<feature type="domain" description="Orc1-like AAA ATPase" evidence="4">
    <location>
        <begin position="19"/>
        <end position="165"/>
    </location>
</feature>
<dbReference type="eggNOG" id="KOG2543">
    <property type="taxonomic scope" value="Eukaryota"/>
</dbReference>
<gene>
    <name evidence="6" type="ORF">AMAG_03071</name>
</gene>
<dbReference type="VEuPathDB" id="FungiDB:AMAG_03071"/>
<dbReference type="OrthoDB" id="365981at2759"/>
<evidence type="ECO:0000256" key="2">
    <source>
        <dbReference type="ARBA" id="ARBA00022741"/>
    </source>
</evidence>
<comment type="similarity">
    <text evidence="1">Belongs to the ORC5 family.</text>
</comment>
<dbReference type="SUPFAM" id="SSF52540">
    <property type="entry name" value="P-loop containing nucleoside triphosphate hydrolases"/>
    <property type="match status" value="1"/>
</dbReference>
<evidence type="ECO:0000259" key="4">
    <source>
        <dbReference type="Pfam" id="PF13191"/>
    </source>
</evidence>
<evidence type="ECO:0000313" key="6">
    <source>
        <dbReference type="EMBL" id="KNE57351.1"/>
    </source>
</evidence>
<dbReference type="GO" id="GO:0005664">
    <property type="term" value="C:nuclear origin of replication recognition complex"/>
    <property type="evidence" value="ECO:0007669"/>
    <property type="project" value="TreeGrafter"/>
</dbReference>
<dbReference type="AlphaFoldDB" id="A0A0L0S4K6"/>
<feature type="domain" description="Origin recognition complex subunit 5 C-terminal" evidence="5">
    <location>
        <begin position="316"/>
        <end position="451"/>
    </location>
</feature>
<reference evidence="7" key="2">
    <citation type="submission" date="2009-11" db="EMBL/GenBank/DDBJ databases">
        <title>The Genome Sequence of Allomyces macrogynus strain ATCC 38327.</title>
        <authorList>
            <consortium name="The Broad Institute Genome Sequencing Platform"/>
            <person name="Russ C."/>
            <person name="Cuomo C."/>
            <person name="Shea T."/>
            <person name="Young S.K."/>
            <person name="Zeng Q."/>
            <person name="Koehrsen M."/>
            <person name="Haas B."/>
            <person name="Borodovsky M."/>
            <person name="Guigo R."/>
            <person name="Alvarado L."/>
            <person name="Berlin A."/>
            <person name="Borenstein D."/>
            <person name="Chen Z."/>
            <person name="Engels R."/>
            <person name="Freedman E."/>
            <person name="Gellesch M."/>
            <person name="Goldberg J."/>
            <person name="Griggs A."/>
            <person name="Gujja S."/>
            <person name="Heiman D."/>
            <person name="Hepburn T."/>
            <person name="Howarth C."/>
            <person name="Jen D."/>
            <person name="Larson L."/>
            <person name="Lewis B."/>
            <person name="Mehta T."/>
            <person name="Park D."/>
            <person name="Pearson M."/>
            <person name="Roberts A."/>
            <person name="Saif S."/>
            <person name="Shenoy N."/>
            <person name="Sisk P."/>
            <person name="Stolte C."/>
            <person name="Sykes S."/>
            <person name="Walk T."/>
            <person name="White J."/>
            <person name="Yandava C."/>
            <person name="Burger G."/>
            <person name="Gray M.W."/>
            <person name="Holland P.W.H."/>
            <person name="King N."/>
            <person name="Lang F.B.F."/>
            <person name="Roger A.J."/>
            <person name="Ruiz-Trillo I."/>
            <person name="Lander E."/>
            <person name="Nusbaum C."/>
        </authorList>
    </citation>
    <scope>NUCLEOTIDE SEQUENCE [LARGE SCALE GENOMIC DNA]</scope>
    <source>
        <strain evidence="7">ATCC 38327</strain>
    </source>
</reference>
<dbReference type="GO" id="GO:0006270">
    <property type="term" value="P:DNA replication initiation"/>
    <property type="evidence" value="ECO:0007669"/>
    <property type="project" value="TreeGrafter"/>
</dbReference>
<sequence>MPPRAAPPATLNLDEVAQKFPQRAEAIDELQNLLGDLDLPAPRVPIVVHGASSTGKTAVLTAVHATYNVARPFHAALVSCETAITPKLLLTKVIQQWTESKTRPDRVAVPRADSLCGFVTAARAVIPSGATARRVMIIDDADQLLGWGSEIIQFLLRVAELASRPIVPILVTKSDWRQFTPLFPALVVEFPPYSKEDVCSILLESAPAADVVDDANGDGENEAAADPFPVYQLLAEMLFDTMRQCCNNLEEIRYVTNHVFALARTLIADGTVDVKYPHRVMNHVKEDIKHLTMQLYSGHSSAPMTAEKDDKLNLELPTTTKFLLIAAYLASYNPTTLDRHFFTKGRDTSQVKRRKVDASGKKVAGAGPVRQQLLGPKTFPLERMLAIFHSIADEQVENNMDIHHQVATLISLRYLTRVSAADAIDNYRCKCNVSFEIVQKIAKSLRFELSECLHDVHS</sequence>
<dbReference type="STRING" id="578462.A0A0L0S4K6"/>
<evidence type="ECO:0000259" key="5">
    <source>
        <dbReference type="Pfam" id="PF14630"/>
    </source>
</evidence>
<keyword evidence="7" id="KW-1185">Reference proteome</keyword>
<evidence type="ECO:0000256" key="1">
    <source>
        <dbReference type="ARBA" id="ARBA00006269"/>
    </source>
</evidence>
<dbReference type="InterPro" id="IPR041664">
    <property type="entry name" value="AAA_16"/>
</dbReference>
<name>A0A0L0S4K6_ALLM3</name>